<dbReference type="PROSITE" id="PS51819">
    <property type="entry name" value="VOC"/>
    <property type="match status" value="1"/>
</dbReference>
<name>A0A6J6ZNI0_9ZZZZ</name>
<dbReference type="AlphaFoldDB" id="A0A6J6ZNI0"/>
<dbReference type="EMBL" id="CAFABK010000003">
    <property type="protein sequence ID" value="CAB4820538.1"/>
    <property type="molecule type" value="Genomic_DNA"/>
</dbReference>
<dbReference type="InterPro" id="IPR037523">
    <property type="entry name" value="VOC_core"/>
</dbReference>
<reference evidence="2" key="1">
    <citation type="submission" date="2020-05" db="EMBL/GenBank/DDBJ databases">
        <authorList>
            <person name="Chiriac C."/>
            <person name="Salcher M."/>
            <person name="Ghai R."/>
            <person name="Kavagutti S V."/>
        </authorList>
    </citation>
    <scope>NUCLEOTIDE SEQUENCE</scope>
</reference>
<dbReference type="InterPro" id="IPR029068">
    <property type="entry name" value="Glyas_Bleomycin-R_OHBP_Dase"/>
</dbReference>
<proteinExistence type="predicted"/>
<dbReference type="Gene3D" id="3.10.180.10">
    <property type="entry name" value="2,3-Dihydroxybiphenyl 1,2-Dioxygenase, domain 1"/>
    <property type="match status" value="1"/>
</dbReference>
<gene>
    <name evidence="2" type="ORF">UFOPK3204_00128</name>
</gene>
<evidence type="ECO:0000259" key="1">
    <source>
        <dbReference type="PROSITE" id="PS51819"/>
    </source>
</evidence>
<dbReference type="SUPFAM" id="SSF54593">
    <property type="entry name" value="Glyoxalase/Bleomycin resistance protein/Dihydroxybiphenyl dioxygenase"/>
    <property type="match status" value="1"/>
</dbReference>
<feature type="domain" description="VOC" evidence="1">
    <location>
        <begin position="12"/>
        <end position="147"/>
    </location>
</feature>
<accession>A0A6J6ZNI0</accession>
<evidence type="ECO:0000313" key="2">
    <source>
        <dbReference type="EMBL" id="CAB4820538.1"/>
    </source>
</evidence>
<protein>
    <submittedName>
        <fullName evidence="2">Unannotated protein</fullName>
    </submittedName>
</protein>
<organism evidence="2">
    <name type="scientific">freshwater metagenome</name>
    <dbReference type="NCBI Taxonomy" id="449393"/>
    <lineage>
        <taxon>unclassified sequences</taxon>
        <taxon>metagenomes</taxon>
        <taxon>ecological metagenomes</taxon>
    </lineage>
</organism>
<sequence>MSQQSTVSPLNALRHHAVTGPSANILQEFYEYFGFTQLIIEESPDPEYIQALTGGAWSAARILKLKNSVGDVLEIIEPSILAGELTSGGAGNWSHLAFTVLSCDEAVSDVLGMGGHLVGGPVTNPEAPFRVAYVRDPALNLIELVEAMP</sequence>
<dbReference type="CDD" id="cd06587">
    <property type="entry name" value="VOC"/>
    <property type="match status" value="1"/>
</dbReference>